<evidence type="ECO:0000256" key="1">
    <source>
        <dbReference type="ARBA" id="ARBA00022723"/>
    </source>
</evidence>
<dbReference type="InterPro" id="IPR017972">
    <property type="entry name" value="Cyt_P450_CS"/>
</dbReference>
<dbReference type="InterPro" id="IPR036396">
    <property type="entry name" value="Cyt_P450_sf"/>
</dbReference>
<keyword evidence="3" id="KW-0560">Oxidoreductase</keyword>
<sequence length="490" mass="53685">MASEPRLPVLPHGSPTTLSGLSETFSFHSSPEAFITSRVLAFQSSHPSLADSRTPIRAKVLNRNIAVISSYDHVKQLLCDEDIAASLSAGNAYDELMAPFFPPPNLLLADSPAHQSMKDKWKARMASLPDDMRPIIQEIVLSHFRNISSGSTTDLYESMKDLSWKLILGIFMSSPTEREQAQKDAAEIEALQEDLLRGQFSLFPVSINVRLWQSPRARGLAARKKLQKLLKARLQNGNKGCPFTTQSGADEDDVANHLLLFTSSLAVKSLASLLTAIMLNLYVNPNGQTPQGSQSPASRILGLEITNNRNELLQSIILETERLSPPVVGIMRRTIKDVTLLSGQESIQDTIIPKGWDIWLYFVGAARDLSVFGDTAEGFRPERFYGSSEGANSGKKGLAFGTGPKSCLGEGLMREIVATVATTCLGMDAGSHGKVELQANGDDIPKGVQGWLGWQRDVKPEEWAKDMKQLPTQRPVKGLMVKIVHNLDAK</sequence>
<comment type="caution">
    <text evidence="4">The sequence shown here is derived from an EMBL/GenBank/DDBJ whole genome shotgun (WGS) entry which is preliminary data.</text>
</comment>
<keyword evidence="1 3" id="KW-0479">Metal-binding</keyword>
<keyword evidence="3" id="KW-0503">Monooxygenase</keyword>
<dbReference type="InterPro" id="IPR001128">
    <property type="entry name" value="Cyt_P450"/>
</dbReference>
<comment type="similarity">
    <text evidence="3">Belongs to the cytochrome P450 family.</text>
</comment>
<gene>
    <name evidence="4" type="ORF">OEA41_009809</name>
</gene>
<name>A0AAD9YVD4_9LECA</name>
<dbReference type="GO" id="GO:0020037">
    <property type="term" value="F:heme binding"/>
    <property type="evidence" value="ECO:0007669"/>
    <property type="project" value="InterPro"/>
</dbReference>
<dbReference type="GO" id="GO:0004497">
    <property type="term" value="F:monooxygenase activity"/>
    <property type="evidence" value="ECO:0007669"/>
    <property type="project" value="UniProtKB-KW"/>
</dbReference>
<keyword evidence="3" id="KW-0349">Heme</keyword>
<evidence type="ECO:0000313" key="5">
    <source>
        <dbReference type="Proteomes" id="UP001276659"/>
    </source>
</evidence>
<evidence type="ECO:0000256" key="2">
    <source>
        <dbReference type="ARBA" id="ARBA00023004"/>
    </source>
</evidence>
<dbReference type="PANTHER" id="PTHR24286:SF252">
    <property type="entry name" value="CYTOCHROME P450 26B1"/>
    <property type="match status" value="1"/>
</dbReference>
<dbReference type="CDD" id="cd00302">
    <property type="entry name" value="cytochrome_P450"/>
    <property type="match status" value="1"/>
</dbReference>
<keyword evidence="2 3" id="KW-0408">Iron</keyword>
<dbReference type="Proteomes" id="UP001276659">
    <property type="component" value="Unassembled WGS sequence"/>
</dbReference>
<evidence type="ECO:0000313" key="4">
    <source>
        <dbReference type="EMBL" id="KAK3166684.1"/>
    </source>
</evidence>
<dbReference type="Gene3D" id="1.10.630.10">
    <property type="entry name" value="Cytochrome P450"/>
    <property type="match status" value="1"/>
</dbReference>
<dbReference type="EMBL" id="JASNWA010000011">
    <property type="protein sequence ID" value="KAK3166684.1"/>
    <property type="molecule type" value="Genomic_DNA"/>
</dbReference>
<reference evidence="4" key="1">
    <citation type="submission" date="2022-11" db="EMBL/GenBank/DDBJ databases">
        <title>Chromosomal genome sequence assembly and mating type (MAT) locus characterization of the leprose asexual lichenized fungus Lepraria neglecta (Nyl.) Erichsen.</title>
        <authorList>
            <person name="Allen J.L."/>
            <person name="Pfeffer B."/>
        </authorList>
    </citation>
    <scope>NUCLEOTIDE SEQUENCE</scope>
    <source>
        <strain evidence="4">Allen 5258</strain>
    </source>
</reference>
<dbReference type="GO" id="GO:0005506">
    <property type="term" value="F:iron ion binding"/>
    <property type="evidence" value="ECO:0007669"/>
    <property type="project" value="InterPro"/>
</dbReference>
<dbReference type="SUPFAM" id="SSF48264">
    <property type="entry name" value="Cytochrome P450"/>
    <property type="match status" value="1"/>
</dbReference>
<evidence type="ECO:0008006" key="6">
    <source>
        <dbReference type="Google" id="ProtNLM"/>
    </source>
</evidence>
<dbReference type="PROSITE" id="PS00086">
    <property type="entry name" value="CYTOCHROME_P450"/>
    <property type="match status" value="1"/>
</dbReference>
<evidence type="ECO:0000256" key="3">
    <source>
        <dbReference type="RuleBase" id="RU000461"/>
    </source>
</evidence>
<proteinExistence type="inferred from homology"/>
<dbReference type="AlphaFoldDB" id="A0AAD9YVD4"/>
<organism evidence="4 5">
    <name type="scientific">Lepraria neglecta</name>
    <dbReference type="NCBI Taxonomy" id="209136"/>
    <lineage>
        <taxon>Eukaryota</taxon>
        <taxon>Fungi</taxon>
        <taxon>Dikarya</taxon>
        <taxon>Ascomycota</taxon>
        <taxon>Pezizomycotina</taxon>
        <taxon>Lecanoromycetes</taxon>
        <taxon>OSLEUM clade</taxon>
        <taxon>Lecanoromycetidae</taxon>
        <taxon>Lecanorales</taxon>
        <taxon>Lecanorineae</taxon>
        <taxon>Stereocaulaceae</taxon>
        <taxon>Lepraria</taxon>
    </lineage>
</organism>
<dbReference type="Pfam" id="PF00067">
    <property type="entry name" value="p450"/>
    <property type="match status" value="1"/>
</dbReference>
<dbReference type="PANTHER" id="PTHR24286">
    <property type="entry name" value="CYTOCHROME P450 26"/>
    <property type="match status" value="1"/>
</dbReference>
<dbReference type="GO" id="GO:0016125">
    <property type="term" value="P:sterol metabolic process"/>
    <property type="evidence" value="ECO:0007669"/>
    <property type="project" value="TreeGrafter"/>
</dbReference>
<accession>A0AAD9YVD4</accession>
<keyword evidence="5" id="KW-1185">Reference proteome</keyword>
<dbReference type="GO" id="GO:0016705">
    <property type="term" value="F:oxidoreductase activity, acting on paired donors, with incorporation or reduction of molecular oxygen"/>
    <property type="evidence" value="ECO:0007669"/>
    <property type="project" value="InterPro"/>
</dbReference>
<protein>
    <recommendedName>
        <fullName evidence="6">Cytochrome P450</fullName>
    </recommendedName>
</protein>